<dbReference type="Pfam" id="PF03572">
    <property type="entry name" value="Peptidase_S41"/>
    <property type="match status" value="1"/>
</dbReference>
<keyword evidence="1" id="KW-0732">Signal</keyword>
<organism evidence="3 4">
    <name type="scientific">Leadbetterella byssophila (strain DSM 17132 / JCM 16389 / KACC 11308 / NBRC 106382 / 4M15)</name>
    <dbReference type="NCBI Taxonomy" id="649349"/>
    <lineage>
        <taxon>Bacteria</taxon>
        <taxon>Pseudomonadati</taxon>
        <taxon>Bacteroidota</taxon>
        <taxon>Cytophagia</taxon>
        <taxon>Cytophagales</taxon>
        <taxon>Leadbetterellaceae</taxon>
        <taxon>Leadbetterella</taxon>
    </lineage>
</organism>
<dbReference type="RefSeq" id="WP_013407574.1">
    <property type="nucleotide sequence ID" value="NC_014655.1"/>
</dbReference>
<feature type="domain" description="Tail specific protease" evidence="2">
    <location>
        <begin position="284"/>
        <end position="368"/>
    </location>
</feature>
<dbReference type="Proteomes" id="UP000007435">
    <property type="component" value="Chromosome"/>
</dbReference>
<evidence type="ECO:0000259" key="2">
    <source>
        <dbReference type="Pfam" id="PF03572"/>
    </source>
</evidence>
<dbReference type="InterPro" id="IPR005151">
    <property type="entry name" value="Tail-specific_protease"/>
</dbReference>
<evidence type="ECO:0000313" key="4">
    <source>
        <dbReference type="Proteomes" id="UP000007435"/>
    </source>
</evidence>
<dbReference type="KEGG" id="lby:Lbys_0762"/>
<sequence length="387" mass="44774">MRKLYRLFFCLSLSPALGQTSLEQDALALDLALQKTKSFKQQIKGKDKKEYYNRLQAVKSSSSLNDLDYLEKLSSLVISVEDHHMSLYQLKSTPPFYEGEINVTPSDSLEGEYEYGNWYKVKVFKKDDSYIGIIHSSDVPHWKAGEIVFTLHRKPNGSLWAIYAHPYTKNYVLCTQERYQQGSLLHSEYILNGQRMWYQKPGSINRYPIKLHAKSPKFQHQILNDKVQYTLIRSFQRNPITTSSSDSLIAELDAAKPLPYWIIDLRENEGGSRFAMRKYLKRIKQYKGGIFVLMNHGTLSQAELLILKIRKMNNVTLSGETTRGMLTYGSNYGRRLKLDEGNLIYYPTDMPGRRKILKWEGKGIPPDLPLKTDQDPIEQILKILESN</sequence>
<evidence type="ECO:0000313" key="3">
    <source>
        <dbReference type="EMBL" id="ADQ16522.1"/>
    </source>
</evidence>
<evidence type="ECO:0000256" key="1">
    <source>
        <dbReference type="SAM" id="SignalP"/>
    </source>
</evidence>
<name>E4RQ39_LEAB4</name>
<dbReference type="InterPro" id="IPR029045">
    <property type="entry name" value="ClpP/crotonase-like_dom_sf"/>
</dbReference>
<gene>
    <name evidence="3" type="ordered locus">Lbys_0762</name>
</gene>
<accession>E4RQ39</accession>
<dbReference type="GO" id="GO:0006508">
    <property type="term" value="P:proteolysis"/>
    <property type="evidence" value="ECO:0007669"/>
    <property type="project" value="InterPro"/>
</dbReference>
<dbReference type="Gene3D" id="3.90.226.10">
    <property type="entry name" value="2-enoyl-CoA Hydratase, Chain A, domain 1"/>
    <property type="match status" value="2"/>
</dbReference>
<dbReference type="GO" id="GO:0008236">
    <property type="term" value="F:serine-type peptidase activity"/>
    <property type="evidence" value="ECO:0007669"/>
    <property type="project" value="InterPro"/>
</dbReference>
<dbReference type="eggNOG" id="COG0793">
    <property type="taxonomic scope" value="Bacteria"/>
</dbReference>
<dbReference type="SUPFAM" id="SSF52096">
    <property type="entry name" value="ClpP/crotonase"/>
    <property type="match status" value="1"/>
</dbReference>
<dbReference type="OrthoDB" id="6397760at2"/>
<protein>
    <submittedName>
        <fullName evidence="3">Peptidase S41</fullName>
    </submittedName>
</protein>
<keyword evidence="4" id="KW-1185">Reference proteome</keyword>
<dbReference type="AlphaFoldDB" id="E4RQ39"/>
<feature type="chain" id="PRO_5003187989" evidence="1">
    <location>
        <begin position="19"/>
        <end position="387"/>
    </location>
</feature>
<dbReference type="HOGENOM" id="CLU_713284_0_0_10"/>
<reference evidence="3 4" key="2">
    <citation type="journal article" date="2011" name="Stand. Genomic Sci.">
        <title>Complete genome sequence of Leadbetterella byssophila type strain (4M15).</title>
        <authorList>
            <person name="Abt B."/>
            <person name="Teshima H."/>
            <person name="Lucas S."/>
            <person name="Lapidus A."/>
            <person name="Del Rio T.G."/>
            <person name="Nolan M."/>
            <person name="Tice H."/>
            <person name="Cheng J.F."/>
            <person name="Pitluck S."/>
            <person name="Liolios K."/>
            <person name="Pagani I."/>
            <person name="Ivanova N."/>
            <person name="Mavromatis K."/>
            <person name="Pati A."/>
            <person name="Tapia R."/>
            <person name="Han C."/>
            <person name="Goodwin L."/>
            <person name="Chen A."/>
            <person name="Palaniappan K."/>
            <person name="Land M."/>
            <person name="Hauser L."/>
            <person name="Chang Y.J."/>
            <person name="Jeffries C.D."/>
            <person name="Rohde M."/>
            <person name="Goker M."/>
            <person name="Tindall B.J."/>
            <person name="Detter J.C."/>
            <person name="Woyke T."/>
            <person name="Bristow J."/>
            <person name="Eisen J.A."/>
            <person name="Markowitz V."/>
            <person name="Hugenholtz P."/>
            <person name="Klenk H.P."/>
            <person name="Kyrpides N.C."/>
        </authorList>
    </citation>
    <scope>NUCLEOTIDE SEQUENCE [LARGE SCALE GENOMIC DNA]</scope>
    <source>
        <strain evidence="4">DSM 17132 / JCM 16389 / KACC 11308 / NBRC 106382 / 4M15</strain>
    </source>
</reference>
<reference key="1">
    <citation type="submission" date="2010-11" db="EMBL/GenBank/DDBJ databases">
        <title>The complete genome of Leadbetterella byssophila DSM 17132.</title>
        <authorList>
            <consortium name="US DOE Joint Genome Institute (JGI-PGF)"/>
            <person name="Lucas S."/>
            <person name="Copeland A."/>
            <person name="Lapidus A."/>
            <person name="Glavina del Rio T."/>
            <person name="Dalin E."/>
            <person name="Tice H."/>
            <person name="Bruce D."/>
            <person name="Goodwin L."/>
            <person name="Pitluck S."/>
            <person name="Kyrpides N."/>
            <person name="Mavromatis K."/>
            <person name="Ivanova N."/>
            <person name="Teshima H."/>
            <person name="Brettin T."/>
            <person name="Detter J.C."/>
            <person name="Han C."/>
            <person name="Tapia R."/>
            <person name="Land M."/>
            <person name="Hauser L."/>
            <person name="Markowitz V."/>
            <person name="Cheng J.-F."/>
            <person name="Hugenholtz P."/>
            <person name="Woyke T."/>
            <person name="Wu D."/>
            <person name="Tindall B."/>
            <person name="Pomrenke H.G."/>
            <person name="Brambilla E."/>
            <person name="Klenk H.-P."/>
            <person name="Eisen J.A."/>
        </authorList>
    </citation>
    <scope>NUCLEOTIDE SEQUENCE [LARGE SCALE GENOMIC DNA]</scope>
    <source>
        <strain>DSM 17132</strain>
    </source>
</reference>
<dbReference type="EMBL" id="CP002305">
    <property type="protein sequence ID" value="ADQ16522.1"/>
    <property type="molecule type" value="Genomic_DNA"/>
</dbReference>
<proteinExistence type="predicted"/>
<feature type="signal peptide" evidence="1">
    <location>
        <begin position="1"/>
        <end position="18"/>
    </location>
</feature>
<dbReference type="STRING" id="649349.Lbys_0762"/>